<name>A0A1W2GHZ2_REIFA</name>
<gene>
    <name evidence="1" type="ORF">SAMN04488029_2638</name>
</gene>
<dbReference type="RefSeq" id="WP_176214772.1">
    <property type="nucleotide sequence ID" value="NZ_FWYF01000003.1"/>
</dbReference>
<dbReference type="SUPFAM" id="SSF159501">
    <property type="entry name" value="EreA/ChaN-like"/>
    <property type="match status" value="1"/>
</dbReference>
<dbReference type="EMBL" id="FWYF01000003">
    <property type="protein sequence ID" value="SMD35978.1"/>
    <property type="molecule type" value="Genomic_DNA"/>
</dbReference>
<dbReference type="GO" id="GO:0046677">
    <property type="term" value="P:response to antibiotic"/>
    <property type="evidence" value="ECO:0007669"/>
    <property type="project" value="InterPro"/>
</dbReference>
<dbReference type="CDD" id="cd14728">
    <property type="entry name" value="Ere-like"/>
    <property type="match status" value="1"/>
</dbReference>
<evidence type="ECO:0000313" key="2">
    <source>
        <dbReference type="Proteomes" id="UP000192472"/>
    </source>
</evidence>
<dbReference type="PANTHER" id="PTHR31299">
    <property type="entry name" value="ESTERASE, PUTATIVE (AFU_ORTHOLOGUE AFUA_1G05850)-RELATED"/>
    <property type="match status" value="1"/>
</dbReference>
<organism evidence="1 2">
    <name type="scientific">Reichenbachiella faecimaris</name>
    <dbReference type="NCBI Taxonomy" id="692418"/>
    <lineage>
        <taxon>Bacteria</taxon>
        <taxon>Pseudomonadati</taxon>
        <taxon>Bacteroidota</taxon>
        <taxon>Cytophagia</taxon>
        <taxon>Cytophagales</taxon>
        <taxon>Reichenbachiellaceae</taxon>
        <taxon>Reichenbachiella</taxon>
    </lineage>
</organism>
<dbReference type="InterPro" id="IPR052036">
    <property type="entry name" value="Hydrolase/PRTase-associated"/>
</dbReference>
<dbReference type="PANTHER" id="PTHR31299:SF0">
    <property type="entry name" value="ESTERASE, PUTATIVE (AFU_ORTHOLOGUE AFUA_1G05850)-RELATED"/>
    <property type="match status" value="1"/>
</dbReference>
<proteinExistence type="predicted"/>
<dbReference type="STRING" id="692418.SAMN04488029_2638"/>
<dbReference type="Gene3D" id="3.40.1660.10">
    <property type="entry name" value="EreA-like (biosynthetic domain)"/>
    <property type="match status" value="2"/>
</dbReference>
<protein>
    <submittedName>
        <fullName evidence="1">Erythromycin esterase homolog</fullName>
    </submittedName>
</protein>
<accession>A0A1W2GHZ2</accession>
<dbReference type="AlphaFoldDB" id="A0A1W2GHZ2"/>
<evidence type="ECO:0000313" key="1">
    <source>
        <dbReference type="EMBL" id="SMD35978.1"/>
    </source>
</evidence>
<dbReference type="SUPFAM" id="SSF49464">
    <property type="entry name" value="Carboxypeptidase regulatory domain-like"/>
    <property type="match status" value="1"/>
</dbReference>
<sequence length="748" mass="86299">MTVHDFSAVQKIDVLKRAIGNARVVMLGEHTHGEGNEFEVKVEVIRYLHEQMGFNVIAFESGFYDLRKANQELRKGTSTSEAIDNSILSIWSKSQQFQPCVQYIDDHKNELIIAGFDLQLTGDYSLKQSEELKYLLKKNQIFLDQGHYEFFNDLIVNLSSFQLGSDFELETFNQFCIEVKSALTSIKDPTIEEEQSFWIQNLESIDAHVRDILNNGTYNLNQKNFKASDNNARDLQMAENFMWIMDHYPNEKIICWGATTHLANSFASFEIEELVEYKPMGNVLREKLAIEDFYTIGFVTASGQFAGIHEQVKNIPHLDTLSLEYYLYSEEFERSFIDYRRMPEGFKFISYGLDHSPLNGVWKEVVDGVIYLPKVEPSFRRQTIQWKEDKVFSLNGVLINSETSRPIPFAHVSKENSAIGTVSDLDGYFKIKLQKADSNELLDVQSIGFSSKTINILDFQNGDTVFISPLEKFLEEIVVTAKPLSAEGIVRKSILNLNINYNPGAFEGLYYNGVNEIDSINDVSKYYETAILFQHPEGYQGGNKKQVSILNKRGDEETEDEVSPLFLDVPHWLLNESHMFEYPLNVRTLNDFYFEIVERQMIDSVMIFKIDFVCKNPKKKNVGYSFVDSFVGTLFIESENYAIVEYQMSISFNPVMSAAWEYVPVSFSSVSHFTKINNYYYLDHTKFDTRHQLKEGKSYLHTSTNFLLNGIILDPKPISNPVSDLKQVSFDRQFWDTFNTLDPIHLYD</sequence>
<keyword evidence="2" id="KW-1185">Reference proteome</keyword>
<dbReference type="Pfam" id="PF05139">
    <property type="entry name" value="Erythro_esteras"/>
    <property type="match status" value="1"/>
</dbReference>
<reference evidence="1 2" key="1">
    <citation type="submission" date="2017-04" db="EMBL/GenBank/DDBJ databases">
        <authorList>
            <person name="Afonso C.L."/>
            <person name="Miller P.J."/>
            <person name="Scott M.A."/>
            <person name="Spackman E."/>
            <person name="Goraichik I."/>
            <person name="Dimitrov K.M."/>
            <person name="Suarez D.L."/>
            <person name="Swayne D.E."/>
        </authorList>
    </citation>
    <scope>NUCLEOTIDE SEQUENCE [LARGE SCALE GENOMIC DNA]</scope>
    <source>
        <strain evidence="1 2">DSM 26133</strain>
    </source>
</reference>
<dbReference type="Proteomes" id="UP000192472">
    <property type="component" value="Unassembled WGS sequence"/>
</dbReference>
<dbReference type="InterPro" id="IPR008969">
    <property type="entry name" value="CarboxyPept-like_regulatory"/>
</dbReference>
<dbReference type="InterPro" id="IPR007815">
    <property type="entry name" value="Emycin_Estase"/>
</dbReference>
<dbReference type="Pfam" id="PF13715">
    <property type="entry name" value="CarbopepD_reg_2"/>
    <property type="match status" value="1"/>
</dbReference>